<dbReference type="InterPro" id="IPR018060">
    <property type="entry name" value="HTH_AraC"/>
</dbReference>
<keyword evidence="3" id="KW-0804">Transcription</keyword>
<feature type="domain" description="HTH araC/xylS-type" evidence="4">
    <location>
        <begin position="240"/>
        <end position="321"/>
    </location>
</feature>
<dbReference type="PROSITE" id="PS01124">
    <property type="entry name" value="HTH_ARAC_FAMILY_2"/>
    <property type="match status" value="1"/>
</dbReference>
<dbReference type="GO" id="GO:0000976">
    <property type="term" value="F:transcription cis-regulatory region binding"/>
    <property type="evidence" value="ECO:0007669"/>
    <property type="project" value="TreeGrafter"/>
</dbReference>
<dbReference type="PANTHER" id="PTHR47894:SF4">
    <property type="entry name" value="HTH-TYPE TRANSCRIPTIONAL REGULATOR GADX"/>
    <property type="match status" value="1"/>
</dbReference>
<evidence type="ECO:0000313" key="6">
    <source>
        <dbReference type="Proteomes" id="UP000515237"/>
    </source>
</evidence>
<keyword evidence="6" id="KW-1185">Reference proteome</keyword>
<proteinExistence type="predicted"/>
<sequence length="329" mass="37410">MKIAALHLHNFLEYAQIRGVLVPKLAAGNTAAPANATDDLLMIPEPDFYAALKQAHQQIQDDLWGIKAGNYLTLKLLGLIYQISLQATTLEEAFHYLHSYLQTTLPLLATFTQVTQEQATITLQINNHEEQLNRVIMENVLTIISREITMMVSGEVEFTLSSPFWHSSYPKNWVYGATYSISFAPITLKAAIRKRSEEKLEILIPEYIKLLEVLKAADSNFPNQVKITMLALSDPLLPDIAAVSETLCLTPRTLQRRLERENSSYRLLSQDLKKQICSFLLQHQEYSVTNLAYVLGYAEPAAFIHSFKKWFGDSPDRIRRKKWNAASLK</sequence>
<dbReference type="InterPro" id="IPR032687">
    <property type="entry name" value="AraC-type_N"/>
</dbReference>
<evidence type="ECO:0000256" key="1">
    <source>
        <dbReference type="ARBA" id="ARBA00023015"/>
    </source>
</evidence>
<keyword evidence="2" id="KW-0238">DNA-binding</keyword>
<accession>A0A7G7GE90</accession>
<dbReference type="PANTHER" id="PTHR47894">
    <property type="entry name" value="HTH-TYPE TRANSCRIPTIONAL REGULATOR GADX"/>
    <property type="match status" value="1"/>
</dbReference>
<dbReference type="Gene3D" id="1.10.10.60">
    <property type="entry name" value="Homeodomain-like"/>
    <property type="match status" value="1"/>
</dbReference>
<evidence type="ECO:0000256" key="3">
    <source>
        <dbReference type="ARBA" id="ARBA00023163"/>
    </source>
</evidence>
<protein>
    <submittedName>
        <fullName evidence="5">Helix-turn-helix domain-containing protein</fullName>
    </submittedName>
</protein>
<organism evidence="5 6">
    <name type="scientific">Adhaeribacter swui</name>
    <dbReference type="NCBI Taxonomy" id="2086471"/>
    <lineage>
        <taxon>Bacteria</taxon>
        <taxon>Pseudomonadati</taxon>
        <taxon>Bacteroidota</taxon>
        <taxon>Cytophagia</taxon>
        <taxon>Cytophagales</taxon>
        <taxon>Hymenobacteraceae</taxon>
        <taxon>Adhaeribacter</taxon>
    </lineage>
</organism>
<dbReference type="KEGG" id="aswu:HUW51_23210"/>
<dbReference type="SMART" id="SM00342">
    <property type="entry name" value="HTH_ARAC"/>
    <property type="match status" value="1"/>
</dbReference>
<dbReference type="GO" id="GO:0005829">
    <property type="term" value="C:cytosol"/>
    <property type="evidence" value="ECO:0007669"/>
    <property type="project" value="TreeGrafter"/>
</dbReference>
<evidence type="ECO:0000259" key="4">
    <source>
        <dbReference type="PROSITE" id="PS01124"/>
    </source>
</evidence>
<reference evidence="5 6" key="1">
    <citation type="journal article" date="2018" name="Int. J. Syst. Evol. Microbiol.">
        <title>Adhaeribacter swui sp. nov., isolated from wet mud.</title>
        <authorList>
            <person name="Kim D.U."/>
            <person name="Kim K.W."/>
            <person name="Kang M.S."/>
            <person name="Kim J.Y."/>
            <person name="Jang J.H."/>
            <person name="Kim M.K."/>
        </authorList>
    </citation>
    <scope>NUCLEOTIDE SEQUENCE [LARGE SCALE GENOMIC DNA]</scope>
    <source>
        <strain evidence="5 6">KCTC 52873</strain>
    </source>
</reference>
<gene>
    <name evidence="5" type="ORF">HUW51_23210</name>
</gene>
<dbReference type="Proteomes" id="UP000515237">
    <property type="component" value="Chromosome"/>
</dbReference>
<evidence type="ECO:0000256" key="2">
    <source>
        <dbReference type="ARBA" id="ARBA00023125"/>
    </source>
</evidence>
<dbReference type="Pfam" id="PF12833">
    <property type="entry name" value="HTH_18"/>
    <property type="match status" value="1"/>
</dbReference>
<keyword evidence="1" id="KW-0805">Transcription regulation</keyword>
<dbReference type="AlphaFoldDB" id="A0A7G7GE90"/>
<dbReference type="Pfam" id="PF12625">
    <property type="entry name" value="Arabinose_bd"/>
    <property type="match status" value="1"/>
</dbReference>
<dbReference type="RefSeq" id="WP_185271966.1">
    <property type="nucleotide sequence ID" value="NZ_CP055156.1"/>
</dbReference>
<name>A0A7G7GE90_9BACT</name>
<dbReference type="EMBL" id="CP055156">
    <property type="protein sequence ID" value="QNF35474.1"/>
    <property type="molecule type" value="Genomic_DNA"/>
</dbReference>
<evidence type="ECO:0000313" key="5">
    <source>
        <dbReference type="EMBL" id="QNF35474.1"/>
    </source>
</evidence>
<dbReference type="InterPro" id="IPR009057">
    <property type="entry name" value="Homeodomain-like_sf"/>
</dbReference>
<dbReference type="SUPFAM" id="SSF46689">
    <property type="entry name" value="Homeodomain-like"/>
    <property type="match status" value="1"/>
</dbReference>
<dbReference type="GO" id="GO:0003700">
    <property type="term" value="F:DNA-binding transcription factor activity"/>
    <property type="evidence" value="ECO:0007669"/>
    <property type="project" value="InterPro"/>
</dbReference>